<evidence type="ECO:0000259" key="1">
    <source>
        <dbReference type="Pfam" id="PF00549"/>
    </source>
</evidence>
<dbReference type="PANTHER" id="PTHR11117">
    <property type="entry name" value="SUCCINYL-COA LIGASE SUBUNIT ALPHA"/>
    <property type="match status" value="1"/>
</dbReference>
<dbReference type="Pfam" id="PF00549">
    <property type="entry name" value="Ligase_CoA"/>
    <property type="match status" value="1"/>
</dbReference>
<dbReference type="GO" id="GO:0009361">
    <property type="term" value="C:succinate-CoA ligase complex (ADP-forming)"/>
    <property type="evidence" value="ECO:0007669"/>
    <property type="project" value="TreeGrafter"/>
</dbReference>
<dbReference type="Gene3D" id="3.40.50.720">
    <property type="entry name" value="NAD(P)-binding Rossmann-like Domain"/>
    <property type="match status" value="1"/>
</dbReference>
<dbReference type="GO" id="GO:0004775">
    <property type="term" value="F:succinate-CoA ligase (ADP-forming) activity"/>
    <property type="evidence" value="ECO:0007669"/>
    <property type="project" value="TreeGrafter"/>
</dbReference>
<dbReference type="InterPro" id="IPR036291">
    <property type="entry name" value="NAD(P)-bd_dom_sf"/>
</dbReference>
<dbReference type="GO" id="GO:0005829">
    <property type="term" value="C:cytosol"/>
    <property type="evidence" value="ECO:0007669"/>
    <property type="project" value="TreeGrafter"/>
</dbReference>
<evidence type="ECO:0000259" key="2">
    <source>
        <dbReference type="Pfam" id="PF02629"/>
    </source>
</evidence>
<dbReference type="SUPFAM" id="SSF52210">
    <property type="entry name" value="Succinyl-CoA synthetase domains"/>
    <property type="match status" value="2"/>
</dbReference>
<sequence>MRVSRTLAERSGVRDAMVAMATGLNLDLLDRLGFTAPDKAGPNDLLVALRADDEPALADARQALDALLAEAARPAPGGLGAPPSPRTTGAAAARAPADLALISVPGPYAFAEAMDALSAGLNVMVFSDNVPVAQEIRLKEEAARRGLIVMGPDCGTAVVGGVGLGFANAVRPGPVGIIGAAGTGSQQLMCLLDTAGVGVSQVLGVGGRDLSAQVSGRSTLQALAALDADPATELIVVVSKPPAPRVAELIRAAARRLDTPVVFALLGPGQDDLTAAAGRVLAALGRPEPRWPRWPAAPPPEARPGALRGLFAGGTLCNEAMLIASRALGEIRSNIPLRPEWAWPGGATGGHLMIDFGEDSLTRGRAHPMIDPALRLDRLAGETAGDDCGVVLLDVVLGYAADPDPAAALAPAIEAAVARGLGVVVSLCGTADDPQDRDRQAAALSGAGAAVFASNAEAARHAVALAGGTPEGAG</sequence>
<feature type="domain" description="CoA-binding" evidence="2">
    <location>
        <begin position="172"/>
        <end position="255"/>
    </location>
</feature>
<dbReference type="OrthoDB" id="5580580at2"/>
<proteinExistence type="predicted"/>
<feature type="domain" description="ATP-citrate synthase/succinyl-CoA ligase C-terminal" evidence="1">
    <location>
        <begin position="310"/>
        <end position="464"/>
    </location>
</feature>
<evidence type="ECO:0000313" key="4">
    <source>
        <dbReference type="Proteomes" id="UP000251891"/>
    </source>
</evidence>
<dbReference type="GO" id="GO:0004776">
    <property type="term" value="F:succinate-CoA ligase (GDP-forming) activity"/>
    <property type="evidence" value="ECO:0007669"/>
    <property type="project" value="TreeGrafter"/>
</dbReference>
<dbReference type="EMBL" id="QLYX01000010">
    <property type="protein sequence ID" value="RAY13238.1"/>
    <property type="molecule type" value="Genomic_DNA"/>
</dbReference>
<protein>
    <submittedName>
        <fullName evidence="3">FdrA family protein</fullName>
    </submittedName>
</protein>
<gene>
    <name evidence="3" type="ORF">DPM19_21150</name>
</gene>
<dbReference type="PANTHER" id="PTHR11117:SF24">
    <property type="entry name" value="PROTEIN FDRA"/>
    <property type="match status" value="1"/>
</dbReference>
<dbReference type="SUPFAM" id="SSF51735">
    <property type="entry name" value="NAD(P)-binding Rossmann-fold domains"/>
    <property type="match status" value="1"/>
</dbReference>
<dbReference type="InterPro" id="IPR016102">
    <property type="entry name" value="Succinyl-CoA_synth-like"/>
</dbReference>
<dbReference type="GO" id="GO:0006099">
    <property type="term" value="P:tricarboxylic acid cycle"/>
    <property type="evidence" value="ECO:0007669"/>
    <property type="project" value="TreeGrafter"/>
</dbReference>
<dbReference type="InterPro" id="IPR003781">
    <property type="entry name" value="CoA-bd"/>
</dbReference>
<keyword evidence="4" id="KW-1185">Reference proteome</keyword>
<dbReference type="Pfam" id="PF02629">
    <property type="entry name" value="CoA_binding"/>
    <property type="match status" value="1"/>
</dbReference>
<reference evidence="3 4" key="1">
    <citation type="submission" date="2018-06" db="EMBL/GenBank/DDBJ databases">
        <title>Actinomadura craniellae sp. nov. isolated from marine sponge Craniella sp.</title>
        <authorList>
            <person name="Li L."/>
            <person name="Xu Q.H."/>
            <person name="Lin H.W."/>
            <person name="Lu Y.H."/>
        </authorList>
    </citation>
    <scope>NUCLEOTIDE SEQUENCE [LARGE SCALE GENOMIC DNA]</scope>
    <source>
        <strain evidence="3 4">LHW63021</strain>
    </source>
</reference>
<organism evidence="3 4">
    <name type="scientific">Actinomadura craniellae</name>
    <dbReference type="NCBI Taxonomy" id="2231787"/>
    <lineage>
        <taxon>Bacteria</taxon>
        <taxon>Bacillati</taxon>
        <taxon>Actinomycetota</taxon>
        <taxon>Actinomycetes</taxon>
        <taxon>Streptosporangiales</taxon>
        <taxon>Thermomonosporaceae</taxon>
        <taxon>Actinomadura</taxon>
    </lineage>
</organism>
<dbReference type="AlphaFoldDB" id="A0A365H2I0"/>
<dbReference type="InterPro" id="IPR005811">
    <property type="entry name" value="SUCC_ACL_C"/>
</dbReference>
<evidence type="ECO:0000313" key="3">
    <source>
        <dbReference type="EMBL" id="RAY13238.1"/>
    </source>
</evidence>
<accession>A0A365H2I0</accession>
<comment type="caution">
    <text evidence="3">The sequence shown here is derived from an EMBL/GenBank/DDBJ whole genome shotgun (WGS) entry which is preliminary data.</text>
</comment>
<dbReference type="Proteomes" id="UP000251891">
    <property type="component" value="Unassembled WGS sequence"/>
</dbReference>
<dbReference type="Gene3D" id="3.40.50.261">
    <property type="entry name" value="Succinyl-CoA synthetase domains"/>
    <property type="match status" value="2"/>
</dbReference>
<name>A0A365H2I0_9ACTN</name>